<evidence type="ECO:0000313" key="4">
    <source>
        <dbReference type="Proteomes" id="UP000051562"/>
    </source>
</evidence>
<dbReference type="RefSeq" id="WP_055727526.1">
    <property type="nucleotide sequence ID" value="NZ_FUYX01000003.1"/>
</dbReference>
<dbReference type="NCBIfam" id="NF004347">
    <property type="entry name" value="PRK05728.1-4"/>
    <property type="match status" value="1"/>
</dbReference>
<keyword evidence="4" id="KW-1185">Reference proteome</keyword>
<sequence length="150" mass="16813">MAEILFFHLQSRPLEQVLPTILDRALSRGQKVVVEVSSQERLSAIDDHLWTYSDESFLPHVTAMEADAAQNPVVVTTQGHNPNAAQVRICADGVRIPDAMQDYERVVLIFDGDDPEALTAAREDWKKARASGHAASYWQQDEAGRWEKKA</sequence>
<dbReference type="STRING" id="53254.SAMN05660750_01517"/>
<dbReference type="GO" id="GO:0032298">
    <property type="term" value="P:positive regulation of DNA-templated DNA replication initiation"/>
    <property type="evidence" value="ECO:0007669"/>
    <property type="project" value="TreeGrafter"/>
</dbReference>
<proteinExistence type="predicted"/>
<dbReference type="Pfam" id="PF04364">
    <property type="entry name" value="DNA_pol3_chi"/>
    <property type="match status" value="1"/>
</dbReference>
<dbReference type="GO" id="GO:0003677">
    <property type="term" value="F:DNA binding"/>
    <property type="evidence" value="ECO:0007669"/>
    <property type="project" value="InterPro"/>
</dbReference>
<evidence type="ECO:0000313" key="5">
    <source>
        <dbReference type="Proteomes" id="UP000190130"/>
    </source>
</evidence>
<dbReference type="Proteomes" id="UP000190130">
    <property type="component" value="Unassembled WGS sequence"/>
</dbReference>
<accession>A0A0Q3L3B1</accession>
<dbReference type="SUPFAM" id="SSF102400">
    <property type="entry name" value="DNA polymerase III chi subunit"/>
    <property type="match status" value="1"/>
</dbReference>
<dbReference type="Gene3D" id="3.40.50.10110">
    <property type="entry name" value="DNA polymerase III subunit chi"/>
    <property type="match status" value="1"/>
</dbReference>
<dbReference type="PANTHER" id="PTHR38767">
    <property type="entry name" value="DNA POLYMERASE III SUBUNIT CHI"/>
    <property type="match status" value="1"/>
</dbReference>
<dbReference type="InterPro" id="IPR036768">
    <property type="entry name" value="PolIII_chi_sf"/>
</dbReference>
<protein>
    <submittedName>
        <fullName evidence="2">DNA polymerase III subunit chi</fullName>
    </submittedName>
    <submittedName>
        <fullName evidence="3">DNA polymerase III, chi subunit</fullName>
    </submittedName>
</protein>
<dbReference type="PANTHER" id="PTHR38767:SF1">
    <property type="entry name" value="DNA POLYMERASE III SUBUNIT CHI"/>
    <property type="match status" value="1"/>
</dbReference>
<dbReference type="GO" id="GO:0006260">
    <property type="term" value="P:DNA replication"/>
    <property type="evidence" value="ECO:0007669"/>
    <property type="project" value="InterPro"/>
</dbReference>
<dbReference type="EMBL" id="LMAR01000026">
    <property type="protein sequence ID" value="KQK31244.1"/>
    <property type="molecule type" value="Genomic_DNA"/>
</dbReference>
<dbReference type="AlphaFoldDB" id="A0A0Q3L3B1"/>
<organism evidence="2 4">
    <name type="scientific">Bosea thiooxidans</name>
    <dbReference type="NCBI Taxonomy" id="53254"/>
    <lineage>
        <taxon>Bacteria</taxon>
        <taxon>Pseudomonadati</taxon>
        <taxon>Pseudomonadota</taxon>
        <taxon>Alphaproteobacteria</taxon>
        <taxon>Hyphomicrobiales</taxon>
        <taxon>Boseaceae</taxon>
        <taxon>Bosea</taxon>
    </lineage>
</organism>
<feature type="region of interest" description="Disordered" evidence="1">
    <location>
        <begin position="131"/>
        <end position="150"/>
    </location>
</feature>
<evidence type="ECO:0000256" key="1">
    <source>
        <dbReference type="SAM" id="MobiDB-lite"/>
    </source>
</evidence>
<name>A0A0Q3L3B1_9HYPH</name>
<evidence type="ECO:0000313" key="2">
    <source>
        <dbReference type="EMBL" id="KQK31244.1"/>
    </source>
</evidence>
<dbReference type="Proteomes" id="UP000051562">
    <property type="component" value="Unassembled WGS sequence"/>
</dbReference>
<dbReference type="InterPro" id="IPR007459">
    <property type="entry name" value="DNA_pol3_chi"/>
</dbReference>
<reference evidence="2 4" key="1">
    <citation type="submission" date="2015-10" db="EMBL/GenBank/DDBJ databases">
        <title>Draft genome of Bosea thiooxidans.</title>
        <authorList>
            <person name="Wang X."/>
        </authorList>
    </citation>
    <scope>NUCLEOTIDE SEQUENCE [LARGE SCALE GENOMIC DNA]</scope>
    <source>
        <strain evidence="2 4">CGMCC 9174</strain>
    </source>
</reference>
<reference evidence="3 5" key="2">
    <citation type="submission" date="2017-02" db="EMBL/GenBank/DDBJ databases">
        <authorList>
            <person name="Peterson S.W."/>
        </authorList>
    </citation>
    <scope>NUCLEOTIDE SEQUENCE [LARGE SCALE GENOMIC DNA]</scope>
    <source>
        <strain evidence="3 5">DSM 9653</strain>
    </source>
</reference>
<dbReference type="EMBL" id="FUYX01000003">
    <property type="protein sequence ID" value="SKB60965.1"/>
    <property type="molecule type" value="Genomic_DNA"/>
</dbReference>
<dbReference type="GO" id="GO:0003887">
    <property type="term" value="F:DNA-directed DNA polymerase activity"/>
    <property type="evidence" value="ECO:0007669"/>
    <property type="project" value="InterPro"/>
</dbReference>
<evidence type="ECO:0000313" key="3">
    <source>
        <dbReference type="EMBL" id="SKB60965.1"/>
    </source>
</evidence>
<dbReference type="OrthoDB" id="9795973at2"/>
<gene>
    <name evidence="2" type="ORF">ARD30_10455</name>
    <name evidence="3" type="ORF">SAMN05660750_01517</name>
</gene>